<feature type="compositionally biased region" description="Polar residues" evidence="2">
    <location>
        <begin position="155"/>
        <end position="174"/>
    </location>
</feature>
<dbReference type="OrthoDB" id="2193090at2"/>
<feature type="compositionally biased region" description="Basic and acidic residues" evidence="2">
    <location>
        <begin position="175"/>
        <end position="186"/>
    </location>
</feature>
<accession>A0A4P5P872</accession>
<evidence type="ECO:0000313" key="5">
    <source>
        <dbReference type="EMBL" id="GCF92464.1"/>
    </source>
</evidence>
<name>A0A4P5P872_9ENTE</name>
<proteinExistence type="predicted"/>
<dbReference type="RefSeq" id="WP_146620977.1">
    <property type="nucleotide sequence ID" value="NZ_BJCC01000003.1"/>
</dbReference>
<feature type="domain" description="DUF5067" evidence="4">
    <location>
        <begin position="19"/>
        <end position="146"/>
    </location>
</feature>
<feature type="region of interest" description="Disordered" evidence="2">
    <location>
        <begin position="153"/>
        <end position="226"/>
    </location>
</feature>
<feature type="signal peptide" evidence="3">
    <location>
        <begin position="1"/>
        <end position="24"/>
    </location>
</feature>
<reference evidence="6" key="1">
    <citation type="submission" date="2019-02" db="EMBL/GenBank/DDBJ databases">
        <title>Draft genome sequence of Enterococcus sp. Gos25-1.</title>
        <authorList>
            <person name="Tanaka N."/>
            <person name="Shiwa Y."/>
            <person name="Fujita N."/>
        </authorList>
    </citation>
    <scope>NUCLEOTIDE SEQUENCE [LARGE SCALE GENOMIC DNA]</scope>
    <source>
        <strain evidence="6">Gos25-1</strain>
    </source>
</reference>
<dbReference type="InterPro" id="IPR029050">
    <property type="entry name" value="Immunoprotect_excell_Ig-like"/>
</dbReference>
<evidence type="ECO:0000259" key="4">
    <source>
        <dbReference type="Pfam" id="PF16729"/>
    </source>
</evidence>
<dbReference type="EMBL" id="BJCC01000003">
    <property type="protein sequence ID" value="GCF92464.1"/>
    <property type="molecule type" value="Genomic_DNA"/>
</dbReference>
<evidence type="ECO:0000256" key="1">
    <source>
        <dbReference type="ARBA" id="ARBA00022729"/>
    </source>
</evidence>
<feature type="compositionally biased region" description="Basic residues" evidence="2">
    <location>
        <begin position="187"/>
        <end position="222"/>
    </location>
</feature>
<sequence length="329" mass="37421">MKKIVGLVVTFILLFTCASSKVIAADSYTYSDGVFETPEKKMKFLGSDRGTGYDGEQIIYLLFELTNKTNKREDIYSMTLDRISVLQDTGSTTEDLEGSFVDEENSPYKMELENTNKKINPGKTVEVALPYDLVDETSPLLIEFLDQSYEPFSTEEISPSSDNIVSTSKSIESNSVEKDESSPTEKKQKKKKTAKKKTKKKVANKKKKSSKKKKEKKAKKNKSSFQAKDVSDETIESISTYDDYLAMFNKIVENYLSEYENAIKDTILYDPQLFEEQKAQYAEAVEQQKEEYGSMGNKKIVGKSTLVDYLKTYRDSLNDYIETVNSNLN</sequence>
<keyword evidence="6" id="KW-1185">Reference proteome</keyword>
<dbReference type="InterPro" id="IPR031989">
    <property type="entry name" value="DUF5067"/>
</dbReference>
<gene>
    <name evidence="5" type="ORF">NRIC_03550</name>
</gene>
<feature type="chain" id="PRO_5020455830" description="DUF5067 domain-containing protein" evidence="3">
    <location>
        <begin position="25"/>
        <end position="329"/>
    </location>
</feature>
<organism evidence="5 6">
    <name type="scientific">Enterococcus florum</name>
    <dbReference type="NCBI Taxonomy" id="2480627"/>
    <lineage>
        <taxon>Bacteria</taxon>
        <taxon>Bacillati</taxon>
        <taxon>Bacillota</taxon>
        <taxon>Bacilli</taxon>
        <taxon>Lactobacillales</taxon>
        <taxon>Enterococcaceae</taxon>
        <taxon>Enterococcus</taxon>
    </lineage>
</organism>
<dbReference type="Pfam" id="PF16729">
    <property type="entry name" value="DUF5067"/>
    <property type="match status" value="1"/>
</dbReference>
<evidence type="ECO:0000256" key="3">
    <source>
        <dbReference type="SAM" id="SignalP"/>
    </source>
</evidence>
<comment type="caution">
    <text evidence="5">The sequence shown here is derived from an EMBL/GenBank/DDBJ whole genome shotgun (WGS) entry which is preliminary data.</text>
</comment>
<protein>
    <recommendedName>
        <fullName evidence="4">DUF5067 domain-containing protein</fullName>
    </recommendedName>
</protein>
<dbReference type="Gene3D" id="2.60.40.1240">
    <property type="match status" value="1"/>
</dbReference>
<evidence type="ECO:0000313" key="6">
    <source>
        <dbReference type="Proteomes" id="UP000290567"/>
    </source>
</evidence>
<keyword evidence="1 3" id="KW-0732">Signal</keyword>
<dbReference type="AlphaFoldDB" id="A0A4P5P872"/>
<evidence type="ECO:0000256" key="2">
    <source>
        <dbReference type="SAM" id="MobiDB-lite"/>
    </source>
</evidence>
<dbReference type="Proteomes" id="UP000290567">
    <property type="component" value="Unassembled WGS sequence"/>
</dbReference>